<proteinExistence type="inferred from homology"/>
<dbReference type="RefSeq" id="WP_066211355.1">
    <property type="nucleotide sequence ID" value="NZ_FNSN01000003.1"/>
</dbReference>
<keyword evidence="10" id="KW-0223">Dioxygenase</keyword>
<evidence type="ECO:0000256" key="5">
    <source>
        <dbReference type="ARBA" id="ARBA00022643"/>
    </source>
</evidence>
<comment type="cofactor">
    <cofactor evidence="1">
        <name>FMN</name>
        <dbReference type="ChEBI" id="CHEBI:58210"/>
    </cofactor>
</comment>
<dbReference type="GO" id="GO:0051213">
    <property type="term" value="F:dioxygenase activity"/>
    <property type="evidence" value="ECO:0007669"/>
    <property type="project" value="UniProtKB-KW"/>
</dbReference>
<dbReference type="GO" id="GO:0018580">
    <property type="term" value="F:nitronate monooxygenase activity"/>
    <property type="evidence" value="ECO:0007669"/>
    <property type="project" value="InterPro"/>
</dbReference>
<dbReference type="AlphaFoldDB" id="A0A1H4MEA3"/>
<evidence type="ECO:0000256" key="1">
    <source>
        <dbReference type="ARBA" id="ARBA00001917"/>
    </source>
</evidence>
<dbReference type="InterPro" id="IPR013785">
    <property type="entry name" value="Aldolase_TIM"/>
</dbReference>
<dbReference type="EMBL" id="FNSN01000003">
    <property type="protein sequence ID" value="SEB80865.1"/>
    <property type="molecule type" value="Genomic_DNA"/>
</dbReference>
<dbReference type="Gene3D" id="3.20.20.70">
    <property type="entry name" value="Aldolase class I"/>
    <property type="match status" value="1"/>
</dbReference>
<gene>
    <name evidence="10" type="ORF">SAMN04489745_1306</name>
</gene>
<evidence type="ECO:0000256" key="6">
    <source>
        <dbReference type="ARBA" id="ARBA00023002"/>
    </source>
</evidence>
<evidence type="ECO:0000256" key="3">
    <source>
        <dbReference type="ARBA" id="ARBA00022575"/>
    </source>
</evidence>
<evidence type="ECO:0000256" key="9">
    <source>
        <dbReference type="ARBA" id="ARBA00049401"/>
    </source>
</evidence>
<dbReference type="Proteomes" id="UP000182652">
    <property type="component" value="Unassembled WGS sequence"/>
</dbReference>
<dbReference type="Pfam" id="PF03060">
    <property type="entry name" value="NMO"/>
    <property type="match status" value="1"/>
</dbReference>
<dbReference type="CDD" id="cd04730">
    <property type="entry name" value="NPD_like"/>
    <property type="match status" value="1"/>
</dbReference>
<keyword evidence="11" id="KW-1185">Reference proteome</keyword>
<evidence type="ECO:0000313" key="11">
    <source>
        <dbReference type="Proteomes" id="UP000182652"/>
    </source>
</evidence>
<evidence type="ECO:0000256" key="8">
    <source>
        <dbReference type="ARBA" id="ARBA00031155"/>
    </source>
</evidence>
<keyword evidence="3" id="KW-0216">Detoxification</keyword>
<dbReference type="PANTHER" id="PTHR42747">
    <property type="entry name" value="NITRONATE MONOOXYGENASE-RELATED"/>
    <property type="match status" value="1"/>
</dbReference>
<protein>
    <recommendedName>
        <fullName evidence="8">Propionate 3-nitronate monooxygenase</fullName>
    </recommendedName>
</protein>
<evidence type="ECO:0000256" key="2">
    <source>
        <dbReference type="ARBA" id="ARBA00009881"/>
    </source>
</evidence>
<evidence type="ECO:0000256" key="7">
    <source>
        <dbReference type="ARBA" id="ARBA00023033"/>
    </source>
</evidence>
<keyword evidence="5" id="KW-0288">FMN</keyword>
<evidence type="ECO:0000313" key="10">
    <source>
        <dbReference type="EMBL" id="SEB80865.1"/>
    </source>
</evidence>
<accession>A0A1H4MEA3</accession>
<comment type="similarity">
    <text evidence="2">Belongs to the nitronate monooxygenase family. NMO class I subfamily.</text>
</comment>
<reference evidence="10 11" key="1">
    <citation type="submission" date="2016-10" db="EMBL/GenBank/DDBJ databases">
        <authorList>
            <person name="de Groot N.N."/>
        </authorList>
    </citation>
    <scope>NUCLEOTIDE SEQUENCE [LARGE SCALE GENOMIC DNA]</scope>
    <source>
        <strain evidence="10 11">DSM 10495</strain>
    </source>
</reference>
<dbReference type="InterPro" id="IPR004136">
    <property type="entry name" value="NMO"/>
</dbReference>
<sequence length="350" mass="36159">MSGTHDGMPLPSRVMAAPMAGGASSTAFVSAALEAGAMGFVAAGYRSAAELGAQLEEIKARSAVLGGAPFGVNLFVPDSAPVDPQAVRDYAEALRPWADRLGVAVPEPVLDDDDDYPAKIRLLLEHPAPVVSFTFGLPSAEDAQALQAGGTRLWATVTHRAEAEAALALGVDALVVQHESAGGHSGRFLPGEPPATDDAAALVAALARHIPLPLIAAGGIMSPADARAAYDAGASAVQLGTALLRTPESGARPVHKDALGDPRFVATRMTRAFTGRRARSLENAFLREYDALAPDAYPAIHHLTAPLRAEAARQGLADGVNLWAGTGWRQASTAPLQEVLAPFLAAASER</sequence>
<dbReference type="PANTHER" id="PTHR42747:SF3">
    <property type="entry name" value="NITRONATE MONOOXYGENASE-RELATED"/>
    <property type="match status" value="1"/>
</dbReference>
<comment type="catalytic activity">
    <reaction evidence="9">
        <text>3 propionate 3-nitronate + 3 O2 + H2O = 3 3-oxopropanoate + 2 nitrate + nitrite + H2O2 + 3 H(+)</text>
        <dbReference type="Rhea" id="RHEA:57332"/>
        <dbReference type="ChEBI" id="CHEBI:15377"/>
        <dbReference type="ChEBI" id="CHEBI:15378"/>
        <dbReference type="ChEBI" id="CHEBI:15379"/>
        <dbReference type="ChEBI" id="CHEBI:16240"/>
        <dbReference type="ChEBI" id="CHEBI:16301"/>
        <dbReference type="ChEBI" id="CHEBI:17632"/>
        <dbReference type="ChEBI" id="CHEBI:33190"/>
        <dbReference type="ChEBI" id="CHEBI:136067"/>
    </reaction>
</comment>
<keyword evidence="7" id="KW-0503">Monooxygenase</keyword>
<organism evidence="10 11">
    <name type="scientific">Arthrobacter woluwensis</name>
    <dbReference type="NCBI Taxonomy" id="156980"/>
    <lineage>
        <taxon>Bacteria</taxon>
        <taxon>Bacillati</taxon>
        <taxon>Actinomycetota</taxon>
        <taxon>Actinomycetes</taxon>
        <taxon>Micrococcales</taxon>
        <taxon>Micrococcaceae</taxon>
        <taxon>Arthrobacter</taxon>
    </lineage>
</organism>
<name>A0A1H4MEA3_9MICC</name>
<dbReference type="STRING" id="156980.SAMN04489745_1306"/>
<dbReference type="SUPFAM" id="SSF51412">
    <property type="entry name" value="Inosine monophosphate dehydrogenase (IMPDH)"/>
    <property type="match status" value="1"/>
</dbReference>
<evidence type="ECO:0000256" key="4">
    <source>
        <dbReference type="ARBA" id="ARBA00022630"/>
    </source>
</evidence>
<keyword evidence="4" id="KW-0285">Flavoprotein</keyword>
<keyword evidence="6" id="KW-0560">Oxidoreductase</keyword>
<dbReference type="GO" id="GO:0009636">
    <property type="term" value="P:response to toxic substance"/>
    <property type="evidence" value="ECO:0007669"/>
    <property type="project" value="UniProtKB-KW"/>
</dbReference>